<evidence type="ECO:0000256" key="4">
    <source>
        <dbReference type="ARBA" id="ARBA00022679"/>
    </source>
</evidence>
<comment type="caution">
    <text evidence="11">The sequence shown here is derived from an EMBL/GenBank/DDBJ whole genome shotgun (WGS) entry which is preliminary data.</text>
</comment>
<comment type="pathway">
    <text evidence="1 9">Amino-acid biosynthesis; L-arginine biosynthesis; N(2)-acetyl-L-ornithine from L-glutamate: step 2/4.</text>
</comment>
<gene>
    <name evidence="9 11" type="primary">argB</name>
    <name evidence="11" type="ORF">PZA18_19810</name>
</gene>
<feature type="site" description="Transition state stabilizer" evidence="9">
    <location>
        <position position="37"/>
    </location>
</feature>
<evidence type="ECO:0000256" key="6">
    <source>
        <dbReference type="ARBA" id="ARBA00022777"/>
    </source>
</evidence>
<evidence type="ECO:0000313" key="11">
    <source>
        <dbReference type="EMBL" id="MDK2126295.1"/>
    </source>
</evidence>
<protein>
    <recommendedName>
        <fullName evidence="9">Acetylglutamate kinase</fullName>
        <ecNumber evidence="9">2.7.2.8</ecNumber>
    </recommendedName>
    <alternativeName>
        <fullName evidence="9">N-acetyl-L-glutamate 5-phosphotransferase</fullName>
    </alternativeName>
    <alternativeName>
        <fullName evidence="9">NAG kinase</fullName>
        <shortName evidence="9">NAGK</shortName>
    </alternativeName>
</protein>
<dbReference type="InterPro" id="IPR037528">
    <property type="entry name" value="ArgB"/>
</dbReference>
<evidence type="ECO:0000256" key="8">
    <source>
        <dbReference type="ARBA" id="ARBA00048141"/>
    </source>
</evidence>
<keyword evidence="3 9" id="KW-0028">Amino-acid biosynthesis</keyword>
<feature type="binding site" evidence="9">
    <location>
        <position position="194"/>
    </location>
    <ligand>
        <name>substrate</name>
    </ligand>
</feature>
<organism evidence="11 12">
    <name type="scientific">Parachitinimonas caeni</name>
    <dbReference type="NCBI Taxonomy" id="3031301"/>
    <lineage>
        <taxon>Bacteria</taxon>
        <taxon>Pseudomonadati</taxon>
        <taxon>Pseudomonadota</taxon>
        <taxon>Betaproteobacteria</taxon>
        <taxon>Neisseriales</taxon>
        <taxon>Chitinibacteraceae</taxon>
        <taxon>Parachitinimonas</taxon>
    </lineage>
</organism>
<dbReference type="Gene3D" id="3.40.1160.10">
    <property type="entry name" value="Acetylglutamate kinase-like"/>
    <property type="match status" value="1"/>
</dbReference>
<dbReference type="RefSeq" id="WP_284102614.1">
    <property type="nucleotide sequence ID" value="NZ_JARRAF010000035.1"/>
</dbReference>
<feature type="binding site" evidence="9">
    <location>
        <position position="94"/>
    </location>
    <ligand>
        <name>substrate</name>
    </ligand>
</feature>
<keyword evidence="2 9" id="KW-0055">Arginine biosynthesis</keyword>
<evidence type="ECO:0000259" key="10">
    <source>
        <dbReference type="Pfam" id="PF00696"/>
    </source>
</evidence>
<name>A0ABT7E4D5_9NEIS</name>
<dbReference type="InterPro" id="IPR001048">
    <property type="entry name" value="Asp/Glu/Uridylate_kinase"/>
</dbReference>
<dbReference type="Proteomes" id="UP001172778">
    <property type="component" value="Unassembled WGS sequence"/>
</dbReference>
<evidence type="ECO:0000313" key="12">
    <source>
        <dbReference type="Proteomes" id="UP001172778"/>
    </source>
</evidence>
<dbReference type="EC" id="2.7.2.8" evidence="9"/>
<dbReference type="EMBL" id="JARRAF010000035">
    <property type="protein sequence ID" value="MDK2126295.1"/>
    <property type="molecule type" value="Genomic_DNA"/>
</dbReference>
<keyword evidence="4 9" id="KW-0808">Transferase</keyword>
<comment type="function">
    <text evidence="9">Catalyzes the ATP-dependent phosphorylation of N-acetyl-L-glutamate.</text>
</comment>
<dbReference type="InterPro" id="IPR036393">
    <property type="entry name" value="AceGlu_kinase-like_sf"/>
</dbReference>
<sequence>MPTVAPISAQTAAEKAAILSEALPYIRRFNDKTIVIKYGGNAMTDEDLKASFAQDVVLLKLVGLNPVVVHGGGPQINDLLERVGKQGEFIQGMRVTDAETMEIVEMVLGGLVNKEIVSLINQHGGRAVGLTGKDGHFIRAKKLLLKGAEGEPVDIGQVGEIESIDPELVALLDTRDFIPVIAPIGVGSEGEAFNINADLVAGKLAETLKAEKLILMTNTPGVLDQKGQLLTGLTPKLVDSLIADGTLSGGMLPKIGSALDAARNGVNSVHIIDGRVKHALLLEVLTNDGVGTMICAD</sequence>
<dbReference type="NCBIfam" id="TIGR00761">
    <property type="entry name" value="argB"/>
    <property type="match status" value="1"/>
</dbReference>
<dbReference type="PIRSF" id="PIRSF000728">
    <property type="entry name" value="NAGK"/>
    <property type="match status" value="1"/>
</dbReference>
<dbReference type="InterPro" id="IPR041727">
    <property type="entry name" value="NAGK-C"/>
</dbReference>
<feature type="site" description="Transition state stabilizer" evidence="9">
    <location>
        <position position="254"/>
    </location>
</feature>
<keyword evidence="9" id="KW-0963">Cytoplasm</keyword>
<reference evidence="11" key="1">
    <citation type="submission" date="2023-03" db="EMBL/GenBank/DDBJ databases">
        <title>Chitinimonas shenzhenensis gen. nov., sp. nov., a novel member of family Burkholderiaceae isolated from activated sludge collected in Shen Zhen, China.</title>
        <authorList>
            <person name="Wang X."/>
        </authorList>
    </citation>
    <scope>NUCLEOTIDE SEQUENCE</scope>
    <source>
        <strain evidence="11">DQS-5</strain>
    </source>
</reference>
<dbReference type="InterPro" id="IPR004662">
    <property type="entry name" value="AcgluKinase_fam"/>
</dbReference>
<evidence type="ECO:0000256" key="5">
    <source>
        <dbReference type="ARBA" id="ARBA00022741"/>
    </source>
</evidence>
<keyword evidence="12" id="KW-1185">Reference proteome</keyword>
<feature type="binding site" evidence="9">
    <location>
        <begin position="72"/>
        <end position="73"/>
    </location>
    <ligand>
        <name>substrate</name>
    </ligand>
</feature>
<dbReference type="Pfam" id="PF00696">
    <property type="entry name" value="AA_kinase"/>
    <property type="match status" value="1"/>
</dbReference>
<keyword evidence="6 9" id="KW-0418">Kinase</keyword>
<dbReference type="GO" id="GO:0003991">
    <property type="term" value="F:acetylglutamate kinase activity"/>
    <property type="evidence" value="ECO:0007669"/>
    <property type="project" value="UniProtKB-EC"/>
</dbReference>
<evidence type="ECO:0000256" key="9">
    <source>
        <dbReference type="HAMAP-Rule" id="MF_00082"/>
    </source>
</evidence>
<dbReference type="InterPro" id="IPR001057">
    <property type="entry name" value="Glu/AcGlu_kinase"/>
</dbReference>
<evidence type="ECO:0000256" key="2">
    <source>
        <dbReference type="ARBA" id="ARBA00022571"/>
    </source>
</evidence>
<comment type="catalytic activity">
    <reaction evidence="8 9">
        <text>N-acetyl-L-glutamate + ATP = N-acetyl-L-glutamyl 5-phosphate + ADP</text>
        <dbReference type="Rhea" id="RHEA:14629"/>
        <dbReference type="ChEBI" id="CHEBI:30616"/>
        <dbReference type="ChEBI" id="CHEBI:44337"/>
        <dbReference type="ChEBI" id="CHEBI:57936"/>
        <dbReference type="ChEBI" id="CHEBI:456216"/>
        <dbReference type="EC" id="2.7.2.8"/>
    </reaction>
</comment>
<evidence type="ECO:0000256" key="7">
    <source>
        <dbReference type="ARBA" id="ARBA00022840"/>
    </source>
</evidence>
<dbReference type="PANTHER" id="PTHR23342:SF0">
    <property type="entry name" value="N-ACETYLGLUTAMATE SYNTHASE, MITOCHONDRIAL"/>
    <property type="match status" value="1"/>
</dbReference>
<dbReference type="PRINTS" id="PR00474">
    <property type="entry name" value="GLU5KINASE"/>
</dbReference>
<keyword evidence="7 9" id="KW-0067">ATP-binding</keyword>
<comment type="similarity">
    <text evidence="9">Belongs to the acetylglutamate kinase family. ArgB subfamily.</text>
</comment>
<keyword evidence="5 9" id="KW-0547">Nucleotide-binding</keyword>
<accession>A0ABT7E4D5</accession>
<comment type="subcellular location">
    <subcellularLocation>
        <location evidence="9">Cytoplasm</location>
    </subcellularLocation>
</comment>
<dbReference type="SUPFAM" id="SSF53633">
    <property type="entry name" value="Carbamate kinase-like"/>
    <property type="match status" value="1"/>
</dbReference>
<dbReference type="CDD" id="cd04250">
    <property type="entry name" value="AAK_NAGK-C"/>
    <property type="match status" value="1"/>
</dbReference>
<feature type="domain" description="Aspartate/glutamate/uridylate kinase" evidence="10">
    <location>
        <begin position="32"/>
        <end position="273"/>
    </location>
</feature>
<evidence type="ECO:0000256" key="3">
    <source>
        <dbReference type="ARBA" id="ARBA00022605"/>
    </source>
</evidence>
<proteinExistence type="inferred from homology"/>
<dbReference type="PANTHER" id="PTHR23342">
    <property type="entry name" value="N-ACETYLGLUTAMATE SYNTHASE"/>
    <property type="match status" value="1"/>
</dbReference>
<evidence type="ECO:0000256" key="1">
    <source>
        <dbReference type="ARBA" id="ARBA00004828"/>
    </source>
</evidence>
<dbReference type="HAMAP" id="MF_00082">
    <property type="entry name" value="ArgB"/>
    <property type="match status" value="1"/>
</dbReference>